<evidence type="ECO:0000313" key="2">
    <source>
        <dbReference type="Proteomes" id="UP001213799"/>
    </source>
</evidence>
<dbReference type="InterPro" id="IPR032710">
    <property type="entry name" value="NTF2-like_dom_sf"/>
</dbReference>
<dbReference type="EMBL" id="JAQJAE010000005">
    <property type="protein sequence ID" value="KAJ5592736.1"/>
    <property type="molecule type" value="Genomic_DNA"/>
</dbReference>
<dbReference type="SUPFAM" id="SSF54427">
    <property type="entry name" value="NTF2-like"/>
    <property type="match status" value="1"/>
</dbReference>
<dbReference type="InterPro" id="IPR039437">
    <property type="entry name" value="FrzH/put_lumazine-bd"/>
</dbReference>
<dbReference type="GeneID" id="81590936"/>
<dbReference type="Proteomes" id="UP001213799">
    <property type="component" value="Unassembled WGS sequence"/>
</dbReference>
<proteinExistence type="predicted"/>
<evidence type="ECO:0000313" key="1">
    <source>
        <dbReference type="EMBL" id="KAJ5592736.1"/>
    </source>
</evidence>
<gene>
    <name evidence="1" type="ORF">N7537_009640</name>
</gene>
<reference evidence="1" key="2">
    <citation type="submission" date="2023-01" db="EMBL/GenBank/DDBJ databases">
        <authorList>
            <person name="Petersen C."/>
        </authorList>
    </citation>
    <scope>NUCLEOTIDE SEQUENCE</scope>
    <source>
        <strain evidence="1">IBT 12815</strain>
    </source>
</reference>
<protein>
    <recommendedName>
        <fullName evidence="3">Nuclear transport factor 2 family protein</fullName>
    </recommendedName>
</protein>
<comment type="caution">
    <text evidence="1">The sequence shown here is derived from an EMBL/GenBank/DDBJ whole genome shotgun (WGS) entry which is preliminary data.</text>
</comment>
<reference evidence="1" key="1">
    <citation type="journal article" date="2023" name="IMA Fungus">
        <title>Comparative genomic study of the Penicillium genus elucidates a diverse pangenome and 15 lateral gene transfer events.</title>
        <authorList>
            <person name="Petersen C."/>
            <person name="Sorensen T."/>
            <person name="Nielsen M.R."/>
            <person name="Sondergaard T.E."/>
            <person name="Sorensen J.L."/>
            <person name="Fitzpatrick D.A."/>
            <person name="Frisvad J.C."/>
            <person name="Nielsen K.L."/>
        </authorList>
    </citation>
    <scope>NUCLEOTIDE SEQUENCE</scope>
    <source>
        <strain evidence="1">IBT 12815</strain>
    </source>
</reference>
<name>A0AAD6DT96_9EURO</name>
<dbReference type="AlphaFoldDB" id="A0AAD6DT96"/>
<dbReference type="Pfam" id="PF12893">
    <property type="entry name" value="Lumazine_bd_2"/>
    <property type="match status" value="1"/>
</dbReference>
<organism evidence="1 2">
    <name type="scientific">Penicillium hordei</name>
    <dbReference type="NCBI Taxonomy" id="40994"/>
    <lineage>
        <taxon>Eukaryota</taxon>
        <taxon>Fungi</taxon>
        <taxon>Dikarya</taxon>
        <taxon>Ascomycota</taxon>
        <taxon>Pezizomycotina</taxon>
        <taxon>Eurotiomycetes</taxon>
        <taxon>Eurotiomycetidae</taxon>
        <taxon>Eurotiales</taxon>
        <taxon>Aspergillaceae</taxon>
        <taxon>Penicillium</taxon>
    </lineage>
</organism>
<dbReference type="RefSeq" id="XP_056749362.1">
    <property type="nucleotide sequence ID" value="XM_056900694.1"/>
</dbReference>
<sequence>MIRAPAAHCLYYRTGPDSKPCRRGLKPIPASQYNEVLDAAAIYVDGMRTGDLAYTSKGFRDTATVYGYIEDKFQEGSVNLILNYMKTQKEPPVFSVNLSVIGMTPSTAVVKCEMDIDAPEYEYTDFMSLAKVDGKWQIVAKVFHAYLDE</sequence>
<keyword evidence="2" id="KW-1185">Reference proteome</keyword>
<dbReference type="Gene3D" id="3.10.450.50">
    <property type="match status" value="1"/>
</dbReference>
<accession>A0AAD6DT96</accession>
<evidence type="ECO:0008006" key="3">
    <source>
        <dbReference type="Google" id="ProtNLM"/>
    </source>
</evidence>